<proteinExistence type="predicted"/>
<organism evidence="2 3">
    <name type="scientific">Brachionus plicatilis</name>
    <name type="common">Marine rotifer</name>
    <name type="synonym">Brachionus muelleri</name>
    <dbReference type="NCBI Taxonomy" id="10195"/>
    <lineage>
        <taxon>Eukaryota</taxon>
        <taxon>Metazoa</taxon>
        <taxon>Spiralia</taxon>
        <taxon>Gnathifera</taxon>
        <taxon>Rotifera</taxon>
        <taxon>Eurotatoria</taxon>
        <taxon>Monogononta</taxon>
        <taxon>Pseudotrocha</taxon>
        <taxon>Ploima</taxon>
        <taxon>Brachionidae</taxon>
        <taxon>Brachionus</taxon>
    </lineage>
</organism>
<evidence type="ECO:0000256" key="1">
    <source>
        <dbReference type="SAM" id="Phobius"/>
    </source>
</evidence>
<evidence type="ECO:0000313" key="3">
    <source>
        <dbReference type="Proteomes" id="UP000276133"/>
    </source>
</evidence>
<accession>A0A3M7RSC6</accession>
<keyword evidence="3" id="KW-1185">Reference proteome</keyword>
<gene>
    <name evidence="2" type="ORF">BpHYR1_047599</name>
</gene>
<keyword evidence="1" id="KW-0812">Transmembrane</keyword>
<keyword evidence="1" id="KW-1133">Transmembrane helix</keyword>
<dbReference type="AlphaFoldDB" id="A0A3M7RSC6"/>
<dbReference type="Proteomes" id="UP000276133">
    <property type="component" value="Unassembled WGS sequence"/>
</dbReference>
<evidence type="ECO:0000313" key="2">
    <source>
        <dbReference type="EMBL" id="RNA26463.1"/>
    </source>
</evidence>
<protein>
    <submittedName>
        <fullName evidence="2">Uncharacterized protein</fullName>
    </submittedName>
</protein>
<comment type="caution">
    <text evidence="2">The sequence shown here is derived from an EMBL/GenBank/DDBJ whole genome shotgun (WGS) entry which is preliminary data.</text>
</comment>
<sequence>MTHVWSITKLRDSRLQAMVAYIVCALSNLFLKPLTLLDSHICVGSLFHPFTTLFVKKFSLFFLQFVRCCLKRCGPPLMDPAGPVCENQANLTSKRRGAPLLFSFRKRNNSRD</sequence>
<name>A0A3M7RSC6_BRAPC</name>
<dbReference type="EMBL" id="REGN01002738">
    <property type="protein sequence ID" value="RNA26463.1"/>
    <property type="molecule type" value="Genomic_DNA"/>
</dbReference>
<reference evidence="2 3" key="1">
    <citation type="journal article" date="2018" name="Sci. Rep.">
        <title>Genomic signatures of local adaptation to the degree of environmental predictability in rotifers.</title>
        <authorList>
            <person name="Franch-Gras L."/>
            <person name="Hahn C."/>
            <person name="Garcia-Roger E.M."/>
            <person name="Carmona M.J."/>
            <person name="Serra M."/>
            <person name="Gomez A."/>
        </authorList>
    </citation>
    <scope>NUCLEOTIDE SEQUENCE [LARGE SCALE GENOMIC DNA]</scope>
    <source>
        <strain evidence="2">HYR1</strain>
    </source>
</reference>
<feature type="transmembrane region" description="Helical" evidence="1">
    <location>
        <begin position="15"/>
        <end position="31"/>
    </location>
</feature>
<keyword evidence="1" id="KW-0472">Membrane</keyword>